<evidence type="ECO:0000313" key="1">
    <source>
        <dbReference type="EMBL" id="ULT99262.1"/>
    </source>
</evidence>
<evidence type="ECO:0000313" key="2">
    <source>
        <dbReference type="Proteomes" id="UP000827892"/>
    </source>
</evidence>
<dbReference type="AlphaFoldDB" id="A0AAE9D9U1"/>
<sequence>MSRPLIFDLWPTVMDRMDLANRILLTQKYPEFRGTDQRCSAKATTVEITTNSVKINNTSFYVEKYESGEHMEVFQDGGKSKAVVLKTTVPLREAKKKLFGTILKRRSGILKVKNLSVLGDLNFPPNLKLCVQNLKVARPYCDFQEDDMIKQIRTSTLYNDLQKVLTADSFPLESLEMDYNFSVRLDAPAKTVVLVGQAFGIEASDIHRIHVKNCNMNWMNVIDLVGRWRMVQPEIGRHYSLETGRGDVAIGYFTAAEMSPGRGKNFKFANDLYTYGFTFSINREKVLNVSLETGKDEDGMDKYVMHFKIDPKL</sequence>
<proteinExistence type="predicted"/>
<dbReference type="PANTHER" id="PTHR31379:SF1">
    <property type="entry name" value="F-BOX C PROTEIN-RELATED"/>
    <property type="match status" value="1"/>
</dbReference>
<accession>A0AAE9D9U1</accession>
<dbReference type="EMBL" id="CP090893">
    <property type="protein sequence ID" value="ULT99262.1"/>
    <property type="molecule type" value="Genomic_DNA"/>
</dbReference>
<dbReference type="InterPro" id="IPR021942">
    <property type="entry name" value="DUF3557"/>
</dbReference>
<name>A0AAE9D9U1_CAEBR</name>
<reference evidence="1 2" key="1">
    <citation type="submission" date="2022-05" db="EMBL/GenBank/DDBJ databases">
        <title>Chromosome-level reference genomes for two strains of Caenorhabditis briggsae: an improved platform for comparative genomics.</title>
        <authorList>
            <person name="Stevens L."/>
            <person name="Andersen E.C."/>
        </authorList>
    </citation>
    <scope>NUCLEOTIDE SEQUENCE [LARGE SCALE GENOMIC DNA]</scope>
    <source>
        <strain evidence="1">QX1410_ONT</strain>
        <tissue evidence="1">Whole-organism</tissue>
    </source>
</reference>
<gene>
    <name evidence="1" type="ORF">L3Y34_000537</name>
</gene>
<dbReference type="PANTHER" id="PTHR31379">
    <property type="entry name" value="F-BOX C PROTEIN-RELATED-RELATED"/>
    <property type="match status" value="1"/>
</dbReference>
<dbReference type="Proteomes" id="UP000827892">
    <property type="component" value="Chromosome III"/>
</dbReference>
<protein>
    <submittedName>
        <fullName evidence="1">Uncharacterized protein</fullName>
    </submittedName>
</protein>
<organism evidence="1 2">
    <name type="scientific">Caenorhabditis briggsae</name>
    <dbReference type="NCBI Taxonomy" id="6238"/>
    <lineage>
        <taxon>Eukaryota</taxon>
        <taxon>Metazoa</taxon>
        <taxon>Ecdysozoa</taxon>
        <taxon>Nematoda</taxon>
        <taxon>Chromadorea</taxon>
        <taxon>Rhabditida</taxon>
        <taxon>Rhabditina</taxon>
        <taxon>Rhabditomorpha</taxon>
        <taxon>Rhabditoidea</taxon>
        <taxon>Rhabditidae</taxon>
        <taxon>Peloderinae</taxon>
        <taxon>Caenorhabditis</taxon>
    </lineage>
</organism>
<dbReference type="Pfam" id="PF12078">
    <property type="entry name" value="DUF3557"/>
    <property type="match status" value="1"/>
</dbReference>